<reference evidence="1" key="1">
    <citation type="submission" date="2014-09" db="EMBL/GenBank/DDBJ databases">
        <authorList>
            <person name="Magalhaes I.L.F."/>
            <person name="Oliveira U."/>
            <person name="Santos F.R."/>
            <person name="Vidigal T.H.D.A."/>
            <person name="Brescovit A.D."/>
            <person name="Santos A.J."/>
        </authorList>
    </citation>
    <scope>NUCLEOTIDE SEQUENCE</scope>
    <source>
        <tissue evidence="1">Shoot tissue taken approximately 20 cm above the soil surface</tissue>
    </source>
</reference>
<reference evidence="1" key="2">
    <citation type="journal article" date="2015" name="Data Brief">
        <title>Shoot transcriptome of the giant reed, Arundo donax.</title>
        <authorList>
            <person name="Barrero R.A."/>
            <person name="Guerrero F.D."/>
            <person name="Moolhuijzen P."/>
            <person name="Goolsby J.A."/>
            <person name="Tidwell J."/>
            <person name="Bellgard S.E."/>
            <person name="Bellgard M.I."/>
        </authorList>
    </citation>
    <scope>NUCLEOTIDE SEQUENCE</scope>
    <source>
        <tissue evidence="1">Shoot tissue taken approximately 20 cm above the soil surface</tissue>
    </source>
</reference>
<dbReference type="AlphaFoldDB" id="A0A0A9C0G2"/>
<sequence>MHQIKKERRPHKCTHMDIQVLEILLYITLSFLSSEKIAVTWTPSAHPTTQLGVTFDGHGNKILGALASCTPSSCSQRR</sequence>
<organism evidence="1">
    <name type="scientific">Arundo donax</name>
    <name type="common">Giant reed</name>
    <name type="synonym">Donax arundinaceus</name>
    <dbReference type="NCBI Taxonomy" id="35708"/>
    <lineage>
        <taxon>Eukaryota</taxon>
        <taxon>Viridiplantae</taxon>
        <taxon>Streptophyta</taxon>
        <taxon>Embryophyta</taxon>
        <taxon>Tracheophyta</taxon>
        <taxon>Spermatophyta</taxon>
        <taxon>Magnoliopsida</taxon>
        <taxon>Liliopsida</taxon>
        <taxon>Poales</taxon>
        <taxon>Poaceae</taxon>
        <taxon>PACMAD clade</taxon>
        <taxon>Arundinoideae</taxon>
        <taxon>Arundineae</taxon>
        <taxon>Arundo</taxon>
    </lineage>
</organism>
<proteinExistence type="predicted"/>
<dbReference type="EMBL" id="GBRH01229952">
    <property type="protein sequence ID" value="JAD67943.1"/>
    <property type="molecule type" value="Transcribed_RNA"/>
</dbReference>
<evidence type="ECO:0000313" key="1">
    <source>
        <dbReference type="EMBL" id="JAD67943.1"/>
    </source>
</evidence>
<name>A0A0A9C0G2_ARUDO</name>
<protein>
    <submittedName>
        <fullName evidence="1">Uncharacterized protein</fullName>
    </submittedName>
</protein>
<accession>A0A0A9C0G2</accession>